<reference evidence="2" key="1">
    <citation type="submission" date="2018-02" db="EMBL/GenBank/DDBJ databases">
        <authorList>
            <person name="Cohen D.B."/>
            <person name="Kent A.D."/>
        </authorList>
    </citation>
    <scope>NUCLEOTIDE SEQUENCE</scope>
</reference>
<proteinExistence type="predicted"/>
<dbReference type="PANTHER" id="PTHR33116">
    <property type="entry name" value="REVERSE TRANSCRIPTASE ZINC-BINDING DOMAIN-CONTAINING PROTEIN-RELATED-RELATED"/>
    <property type="match status" value="1"/>
</dbReference>
<dbReference type="AlphaFoldDB" id="A0A2N9IMJ1"/>
<dbReference type="InterPro" id="IPR026960">
    <property type="entry name" value="RVT-Znf"/>
</dbReference>
<accession>A0A2N9IMJ1</accession>
<name>A0A2N9IMJ1_FAGSY</name>
<protein>
    <recommendedName>
        <fullName evidence="1">Reverse transcriptase zinc-binding domain-containing protein</fullName>
    </recommendedName>
</protein>
<dbReference type="EMBL" id="OIVN01006122">
    <property type="protein sequence ID" value="SPD25565.1"/>
    <property type="molecule type" value="Genomic_DNA"/>
</dbReference>
<sequence length="183" mass="20807">MLPFGHEDKLLSPLGVNTPGLLGPVISKFITAFRELATYKELLRSQCGYVMAGWCCMCKDDMETVDHLFLHCGVAREVWNYVLRSFGIEWVLSKRVIELLFGWWNWLGKSSSGVCNLVPSCLLWTIWWERNNRTFENIESPMGKIIEIFSGSFDWSRAWGLTSSSSVGNVLESLNADYSAHSL</sequence>
<organism evidence="2">
    <name type="scientific">Fagus sylvatica</name>
    <name type="common">Beechnut</name>
    <dbReference type="NCBI Taxonomy" id="28930"/>
    <lineage>
        <taxon>Eukaryota</taxon>
        <taxon>Viridiplantae</taxon>
        <taxon>Streptophyta</taxon>
        <taxon>Embryophyta</taxon>
        <taxon>Tracheophyta</taxon>
        <taxon>Spermatophyta</taxon>
        <taxon>Magnoliopsida</taxon>
        <taxon>eudicotyledons</taxon>
        <taxon>Gunneridae</taxon>
        <taxon>Pentapetalae</taxon>
        <taxon>rosids</taxon>
        <taxon>fabids</taxon>
        <taxon>Fagales</taxon>
        <taxon>Fagaceae</taxon>
        <taxon>Fagus</taxon>
    </lineage>
</organism>
<dbReference type="PANTHER" id="PTHR33116:SF85">
    <property type="entry name" value="REVERSE TRANSCRIPTASE ZINC-BINDING DOMAIN-CONTAINING PROTEIN"/>
    <property type="match status" value="1"/>
</dbReference>
<dbReference type="Pfam" id="PF13966">
    <property type="entry name" value="zf-RVT"/>
    <property type="match status" value="1"/>
</dbReference>
<feature type="domain" description="Reverse transcriptase zinc-binding" evidence="1">
    <location>
        <begin position="46"/>
        <end position="79"/>
    </location>
</feature>
<evidence type="ECO:0000313" key="2">
    <source>
        <dbReference type="EMBL" id="SPD25565.1"/>
    </source>
</evidence>
<evidence type="ECO:0000259" key="1">
    <source>
        <dbReference type="Pfam" id="PF13966"/>
    </source>
</evidence>
<gene>
    <name evidence="2" type="ORF">FSB_LOCUS53447</name>
</gene>